<evidence type="ECO:0000256" key="4">
    <source>
        <dbReference type="ARBA" id="ARBA00023136"/>
    </source>
</evidence>
<sequence>MASNVEAWTLLSIALFTIIVRMAVRWKLVGPTSFQLDDYLMPLAGVCFILETVAAYLVGAKYDGLTNSFMTDEQRAALDPDSLEWSKREAGSKIQIIGWSLYVAILWLIKFSLAIFYSRLTTGLQHLPTRVRVAYVILGVTWIATQLSLLLSCQPFHAFWQITPNPGNFCQPTISRVYVLLTVILNITTDIYLLSIPLPLLWTVNIGLKRKIPLMALFSGAAFVIIAGIIRAATIMSNSPNGAVEGSKWACRETFVSIIVSNLPIIQPLIRRGFKKIGLSQLFSSSGKNSQSYPLSSHGLHTLTNRGDKKSKTNAAGPSHLQASAWGSDEHILAESEPSSKDITVVSETVVQSEPWAAQAASGAGHSTSPKEWNSRLSHR</sequence>
<feature type="region of interest" description="Disordered" evidence="6">
    <location>
        <begin position="354"/>
        <end position="380"/>
    </location>
</feature>
<gene>
    <name evidence="9" type="ORF">POLS_LOCUS8971</name>
</gene>
<dbReference type="GO" id="GO:0016020">
    <property type="term" value="C:membrane"/>
    <property type="evidence" value="ECO:0007669"/>
    <property type="project" value="UniProtKB-SubCell"/>
</dbReference>
<evidence type="ECO:0000259" key="8">
    <source>
        <dbReference type="Pfam" id="PF20684"/>
    </source>
</evidence>
<dbReference type="InterPro" id="IPR052337">
    <property type="entry name" value="SAT4-like"/>
</dbReference>
<dbReference type="InterPro" id="IPR049326">
    <property type="entry name" value="Rhodopsin_dom_fungi"/>
</dbReference>
<evidence type="ECO:0000313" key="9">
    <source>
        <dbReference type="EMBL" id="CAG8259535.1"/>
    </source>
</evidence>
<evidence type="ECO:0000256" key="3">
    <source>
        <dbReference type="ARBA" id="ARBA00022989"/>
    </source>
</evidence>
<name>A0A9W4IC63_PENOL</name>
<dbReference type="PANTHER" id="PTHR33048:SF2">
    <property type="entry name" value="SRPK"/>
    <property type="match status" value="1"/>
</dbReference>
<keyword evidence="3 7" id="KW-1133">Transmembrane helix</keyword>
<evidence type="ECO:0000256" key="1">
    <source>
        <dbReference type="ARBA" id="ARBA00004141"/>
    </source>
</evidence>
<dbReference type="OrthoDB" id="2988756at2759"/>
<keyword evidence="10" id="KW-1185">Reference proteome</keyword>
<comment type="caution">
    <text evidence="9">The sequence shown here is derived from an EMBL/GenBank/DDBJ whole genome shotgun (WGS) entry which is preliminary data.</text>
</comment>
<feature type="transmembrane region" description="Helical" evidence="7">
    <location>
        <begin position="36"/>
        <end position="58"/>
    </location>
</feature>
<evidence type="ECO:0000256" key="7">
    <source>
        <dbReference type="SAM" id="Phobius"/>
    </source>
</evidence>
<evidence type="ECO:0000256" key="6">
    <source>
        <dbReference type="SAM" id="MobiDB-lite"/>
    </source>
</evidence>
<dbReference type="EMBL" id="CAJVOS010000082">
    <property type="protein sequence ID" value="CAG8259535.1"/>
    <property type="molecule type" value="Genomic_DNA"/>
</dbReference>
<reference evidence="9" key="1">
    <citation type="submission" date="2021-07" db="EMBL/GenBank/DDBJ databases">
        <authorList>
            <person name="Branca A.L. A."/>
        </authorList>
    </citation>
    <scope>NUCLEOTIDE SEQUENCE</scope>
</reference>
<comment type="subcellular location">
    <subcellularLocation>
        <location evidence="1">Membrane</location>
        <topology evidence="1">Multi-pass membrane protein</topology>
    </subcellularLocation>
</comment>
<protein>
    <recommendedName>
        <fullName evidence="8">Rhodopsin domain-containing protein</fullName>
    </recommendedName>
</protein>
<feature type="transmembrane region" description="Helical" evidence="7">
    <location>
        <begin position="96"/>
        <end position="120"/>
    </location>
</feature>
<feature type="compositionally biased region" description="Polar residues" evidence="6">
    <location>
        <begin position="365"/>
        <end position="380"/>
    </location>
</feature>
<evidence type="ECO:0000256" key="5">
    <source>
        <dbReference type="ARBA" id="ARBA00038359"/>
    </source>
</evidence>
<feature type="transmembrane region" description="Helical" evidence="7">
    <location>
        <begin position="132"/>
        <end position="157"/>
    </location>
</feature>
<comment type="similarity">
    <text evidence="5">Belongs to the SAT4 family.</text>
</comment>
<feature type="region of interest" description="Disordered" evidence="6">
    <location>
        <begin position="285"/>
        <end position="328"/>
    </location>
</feature>
<proteinExistence type="inferred from homology"/>
<feature type="transmembrane region" description="Helical" evidence="7">
    <location>
        <begin position="214"/>
        <end position="234"/>
    </location>
</feature>
<feature type="domain" description="Rhodopsin" evidence="8">
    <location>
        <begin position="21"/>
        <end position="272"/>
    </location>
</feature>
<evidence type="ECO:0000256" key="2">
    <source>
        <dbReference type="ARBA" id="ARBA00022692"/>
    </source>
</evidence>
<keyword evidence="4 7" id="KW-0472">Membrane</keyword>
<dbReference type="Pfam" id="PF20684">
    <property type="entry name" value="Fung_rhodopsin"/>
    <property type="match status" value="1"/>
</dbReference>
<dbReference type="AlphaFoldDB" id="A0A9W4IC63"/>
<evidence type="ECO:0000313" key="10">
    <source>
        <dbReference type="Proteomes" id="UP001153618"/>
    </source>
</evidence>
<dbReference type="PANTHER" id="PTHR33048">
    <property type="entry name" value="PTH11-LIKE INTEGRAL MEMBRANE PROTEIN (AFU_ORTHOLOGUE AFUA_5G11245)"/>
    <property type="match status" value="1"/>
</dbReference>
<feature type="transmembrane region" description="Helical" evidence="7">
    <location>
        <begin position="177"/>
        <end position="202"/>
    </location>
</feature>
<organism evidence="9 10">
    <name type="scientific">Penicillium olsonii</name>
    <dbReference type="NCBI Taxonomy" id="99116"/>
    <lineage>
        <taxon>Eukaryota</taxon>
        <taxon>Fungi</taxon>
        <taxon>Dikarya</taxon>
        <taxon>Ascomycota</taxon>
        <taxon>Pezizomycotina</taxon>
        <taxon>Eurotiomycetes</taxon>
        <taxon>Eurotiomycetidae</taxon>
        <taxon>Eurotiales</taxon>
        <taxon>Aspergillaceae</taxon>
        <taxon>Penicillium</taxon>
    </lineage>
</organism>
<feature type="compositionally biased region" description="Polar residues" evidence="6">
    <location>
        <begin position="285"/>
        <end position="295"/>
    </location>
</feature>
<accession>A0A9W4IC63</accession>
<keyword evidence="2 7" id="KW-0812">Transmembrane</keyword>
<feature type="transmembrane region" description="Helical" evidence="7">
    <location>
        <begin position="6"/>
        <end position="24"/>
    </location>
</feature>
<dbReference type="Proteomes" id="UP001153618">
    <property type="component" value="Unassembled WGS sequence"/>
</dbReference>